<gene>
    <name evidence="4" type="primary">hypE3</name>
    <name evidence="4" type="ORF">HSEST_1071</name>
</gene>
<reference evidence="4 5" key="1">
    <citation type="submission" date="2020-11" db="EMBL/GenBank/DDBJ databases">
        <title>Carbohydrate-dependent, anaerobic sulfur respiration: A novel catabolism in halophilic archaea.</title>
        <authorList>
            <person name="Sorokin D.Y."/>
            <person name="Messina E."/>
            <person name="Smedile F."/>
            <person name="La Cono V."/>
            <person name="Hallsworth J.E."/>
            <person name="Yakimov M.M."/>
        </authorList>
    </citation>
    <scope>NUCLEOTIDE SEQUENCE [LARGE SCALE GENOMIC DNA]</scope>
    <source>
        <strain evidence="4 5">HSR-Est</strain>
    </source>
</reference>
<dbReference type="RefSeq" id="WP_229122653.1">
    <property type="nucleotide sequence ID" value="NZ_CP064791.1"/>
</dbReference>
<keyword evidence="5" id="KW-1185">Reference proteome</keyword>
<dbReference type="InterPro" id="IPR036921">
    <property type="entry name" value="PurM-like_N_sf"/>
</dbReference>
<dbReference type="GO" id="GO:0051604">
    <property type="term" value="P:protein maturation"/>
    <property type="evidence" value="ECO:0007669"/>
    <property type="project" value="TreeGrafter"/>
</dbReference>
<dbReference type="NCBIfam" id="TIGR02124">
    <property type="entry name" value="hypE"/>
    <property type="match status" value="1"/>
</dbReference>
<dbReference type="Gene3D" id="3.30.1330.10">
    <property type="entry name" value="PurM-like, N-terminal domain"/>
    <property type="match status" value="1"/>
</dbReference>
<sequence>MSDTDEEVITEAHGAGGGQMRELIEELAVSRFEDGAADVPLAALDDGSVQRLANGGGSLVVTTDSHVVKPQFFRGGDIGRLAVSGTVNDLAMMGATEPIALTCSLIVEAGTPVETVERVMESMGETSEEAGAPITTGDTKVMGSGDIDTIAINTTGVGVVPQGSHVPDAGLSTGDKLIVTGTIGDHGISLLSEREGFDFEGDLESDVAPVNDLVATAMDAGEVTAMKDPTRGGLATSLNEMASKAEVGIEIDETAIPISGAVASAGEVLGIEPLNVANEGKVVMGVESDDADAVLAAIQAHPQGEDAAIVGEVVADHAGRVILDTGFGNRYLSEPEGEQLPRIC</sequence>
<dbReference type="Gene3D" id="3.90.650.10">
    <property type="entry name" value="PurM-like C-terminal domain"/>
    <property type="match status" value="1"/>
</dbReference>
<dbReference type="PANTHER" id="PTHR30303">
    <property type="entry name" value="HYDROGENASE ISOENZYMES FORMATION PROTEIN HYPE"/>
    <property type="match status" value="1"/>
</dbReference>
<evidence type="ECO:0000313" key="4">
    <source>
        <dbReference type="EMBL" id="QSG14605.1"/>
    </source>
</evidence>
<dbReference type="InterPro" id="IPR036676">
    <property type="entry name" value="PurM-like_C_sf"/>
</dbReference>
<comment type="similarity">
    <text evidence="1">Belongs to the HypE family.</text>
</comment>
<dbReference type="PIRSF" id="PIRSF005644">
    <property type="entry name" value="Hdrgns_mtr_HypE"/>
    <property type="match status" value="1"/>
</dbReference>
<evidence type="ECO:0000256" key="1">
    <source>
        <dbReference type="ARBA" id="ARBA00006243"/>
    </source>
</evidence>
<accession>A0A897NSY2</accession>
<dbReference type="EMBL" id="CP064791">
    <property type="protein sequence ID" value="QSG14605.1"/>
    <property type="molecule type" value="Genomic_DNA"/>
</dbReference>
<name>A0A897NSY2_9EURY</name>
<dbReference type="SUPFAM" id="SSF55326">
    <property type="entry name" value="PurM N-terminal domain-like"/>
    <property type="match status" value="1"/>
</dbReference>
<dbReference type="InterPro" id="IPR016188">
    <property type="entry name" value="PurM-like_N"/>
</dbReference>
<dbReference type="CDD" id="cd02197">
    <property type="entry name" value="HypE"/>
    <property type="match status" value="1"/>
</dbReference>
<dbReference type="InterPro" id="IPR010918">
    <property type="entry name" value="PurM-like_C_dom"/>
</dbReference>
<dbReference type="InterPro" id="IPR011854">
    <property type="entry name" value="HypE"/>
</dbReference>
<dbReference type="GeneID" id="68857705"/>
<evidence type="ECO:0000259" key="3">
    <source>
        <dbReference type="Pfam" id="PF02769"/>
    </source>
</evidence>
<dbReference type="PANTHER" id="PTHR30303:SF0">
    <property type="entry name" value="CARBAMOYL DEHYDRATASE HYPE"/>
    <property type="match status" value="1"/>
</dbReference>
<evidence type="ECO:0000259" key="2">
    <source>
        <dbReference type="Pfam" id="PF00586"/>
    </source>
</evidence>
<protein>
    <submittedName>
        <fullName evidence="4">Hydrogenase maturation factor</fullName>
    </submittedName>
</protein>
<proteinExistence type="inferred from homology"/>
<dbReference type="Pfam" id="PF02769">
    <property type="entry name" value="AIRS_C"/>
    <property type="match status" value="1"/>
</dbReference>
<evidence type="ECO:0000313" key="5">
    <source>
        <dbReference type="Proteomes" id="UP000663292"/>
    </source>
</evidence>
<organism evidence="4 5">
    <name type="scientific">Halapricum desulfuricans</name>
    <dbReference type="NCBI Taxonomy" id="2841257"/>
    <lineage>
        <taxon>Archaea</taxon>
        <taxon>Methanobacteriati</taxon>
        <taxon>Methanobacteriota</taxon>
        <taxon>Stenosarchaea group</taxon>
        <taxon>Halobacteria</taxon>
        <taxon>Halobacteriales</taxon>
        <taxon>Haloarculaceae</taxon>
        <taxon>Halapricum</taxon>
    </lineage>
</organism>
<dbReference type="Pfam" id="PF00586">
    <property type="entry name" value="AIRS"/>
    <property type="match status" value="1"/>
</dbReference>
<dbReference type="SUPFAM" id="SSF56042">
    <property type="entry name" value="PurM C-terminal domain-like"/>
    <property type="match status" value="1"/>
</dbReference>
<dbReference type="AlphaFoldDB" id="A0A897NSY2"/>
<dbReference type="Proteomes" id="UP000663292">
    <property type="component" value="Chromosome"/>
</dbReference>
<feature type="domain" description="PurM-like N-terminal" evidence="2">
    <location>
        <begin position="45"/>
        <end position="160"/>
    </location>
</feature>
<feature type="domain" description="PurM-like C-terminal" evidence="3">
    <location>
        <begin position="173"/>
        <end position="323"/>
    </location>
</feature>